<dbReference type="CDD" id="cd07182">
    <property type="entry name" value="RNase_HII_bacteria_HII_like"/>
    <property type="match status" value="1"/>
</dbReference>
<comment type="cofactor">
    <cofactor evidence="2">
        <name>Mg(2+)</name>
        <dbReference type="ChEBI" id="CHEBI:18420"/>
    </cofactor>
</comment>
<dbReference type="GO" id="GO:0030145">
    <property type="term" value="F:manganese ion binding"/>
    <property type="evidence" value="ECO:0007669"/>
    <property type="project" value="UniProtKB-UniRule"/>
</dbReference>
<dbReference type="EC" id="3.1.26.4" evidence="6 14"/>
<evidence type="ECO:0000313" key="19">
    <source>
        <dbReference type="Proteomes" id="UP000763505"/>
    </source>
</evidence>
<dbReference type="PANTHER" id="PTHR10954:SF18">
    <property type="entry name" value="RIBONUCLEASE HII"/>
    <property type="match status" value="1"/>
</dbReference>
<feature type="binding site" evidence="14 15">
    <location>
        <position position="74"/>
    </location>
    <ligand>
        <name>a divalent metal cation</name>
        <dbReference type="ChEBI" id="CHEBI:60240"/>
    </ligand>
</feature>
<dbReference type="GO" id="GO:0032299">
    <property type="term" value="C:ribonuclease H2 complex"/>
    <property type="evidence" value="ECO:0007669"/>
    <property type="project" value="TreeGrafter"/>
</dbReference>
<name>A0A921DX17_9STAP</name>
<dbReference type="InterPro" id="IPR024567">
    <property type="entry name" value="RNase_HII/HIII_dom"/>
</dbReference>
<dbReference type="Gene3D" id="3.30.420.10">
    <property type="entry name" value="Ribonuclease H-like superfamily/Ribonuclease H"/>
    <property type="match status" value="1"/>
</dbReference>
<organism evidence="18 19">
    <name type="scientific">Aliicoccus persicus</name>
    <dbReference type="NCBI Taxonomy" id="930138"/>
    <lineage>
        <taxon>Bacteria</taxon>
        <taxon>Bacillati</taxon>
        <taxon>Bacillota</taxon>
        <taxon>Bacilli</taxon>
        <taxon>Bacillales</taxon>
        <taxon>Staphylococcaceae</taxon>
        <taxon>Aliicoccus</taxon>
    </lineage>
</organism>
<evidence type="ECO:0000256" key="13">
    <source>
        <dbReference type="ARBA" id="ARBA00023211"/>
    </source>
</evidence>
<keyword evidence="8 14" id="KW-0963">Cytoplasm</keyword>
<dbReference type="PROSITE" id="PS51975">
    <property type="entry name" value="RNASE_H_2"/>
    <property type="match status" value="1"/>
</dbReference>
<evidence type="ECO:0000256" key="11">
    <source>
        <dbReference type="ARBA" id="ARBA00022759"/>
    </source>
</evidence>
<evidence type="ECO:0000256" key="12">
    <source>
        <dbReference type="ARBA" id="ARBA00022801"/>
    </source>
</evidence>
<protein>
    <recommendedName>
        <fullName evidence="7 14">Ribonuclease HII</fullName>
        <shortName evidence="14">RNase HII</shortName>
        <ecNumber evidence="6 14">3.1.26.4</ecNumber>
    </recommendedName>
</protein>
<keyword evidence="12 14" id="KW-0378">Hydrolase</keyword>
<dbReference type="FunFam" id="3.30.420.10:FF:000006">
    <property type="entry name" value="Ribonuclease HII"/>
    <property type="match status" value="1"/>
</dbReference>
<dbReference type="GO" id="GO:0043137">
    <property type="term" value="P:DNA replication, removal of RNA primer"/>
    <property type="evidence" value="ECO:0007669"/>
    <property type="project" value="TreeGrafter"/>
</dbReference>
<keyword evidence="9 14" id="KW-0540">Nuclease</keyword>
<dbReference type="InterPro" id="IPR001352">
    <property type="entry name" value="RNase_HII/HIII"/>
</dbReference>
<feature type="domain" description="RNase H type-2" evidence="17">
    <location>
        <begin position="67"/>
        <end position="250"/>
    </location>
</feature>
<feature type="binding site" evidence="14 15">
    <location>
        <position position="164"/>
    </location>
    <ligand>
        <name>a divalent metal cation</name>
        <dbReference type="ChEBI" id="CHEBI:60240"/>
    </ligand>
</feature>
<dbReference type="GO" id="GO:0005737">
    <property type="term" value="C:cytoplasm"/>
    <property type="evidence" value="ECO:0007669"/>
    <property type="project" value="UniProtKB-SubCell"/>
</dbReference>
<evidence type="ECO:0000256" key="14">
    <source>
        <dbReference type="HAMAP-Rule" id="MF_00052"/>
    </source>
</evidence>
<sequence length="250" mass="27923">MRTIKVIEKDILLCETVEDIEALNLGEDTRKGVLKLVERQYRVIAKKELLREKFEVMKTYERQTGVLHVAGIDEAGRGPIAGDVVAAAVILNPGFELLGLNDSKQLSESKRYEYREYIMANSVYGIGKCSAVEIDQYNIYEATKIAMQRAVSALSICPEHLLIDAMEIESTVPQTKIIKGDANSISIAAASVLAKTERDMDMLKMHELYPKYGFDKHKGYGTKDHIVALKAYGASPIHRKTFEPVTSIIN</sequence>
<evidence type="ECO:0000259" key="17">
    <source>
        <dbReference type="PROSITE" id="PS51975"/>
    </source>
</evidence>
<comment type="catalytic activity">
    <reaction evidence="1 14 15 16">
        <text>Endonucleolytic cleavage to 5'-phosphomonoester.</text>
        <dbReference type="EC" id="3.1.26.4"/>
    </reaction>
</comment>
<keyword evidence="11 14" id="KW-0255">Endonuclease</keyword>
<dbReference type="NCBIfam" id="NF000595">
    <property type="entry name" value="PRK00015.1-3"/>
    <property type="match status" value="1"/>
</dbReference>
<evidence type="ECO:0000256" key="7">
    <source>
        <dbReference type="ARBA" id="ARBA00019179"/>
    </source>
</evidence>
<reference evidence="18" key="2">
    <citation type="submission" date="2021-09" db="EMBL/GenBank/DDBJ databases">
        <authorList>
            <person name="Gilroy R."/>
        </authorList>
    </citation>
    <scope>NUCLEOTIDE SEQUENCE</scope>
    <source>
        <strain evidence="18">6019</strain>
    </source>
</reference>
<reference evidence="18" key="1">
    <citation type="journal article" date="2021" name="PeerJ">
        <title>Extensive microbial diversity within the chicken gut microbiome revealed by metagenomics and culture.</title>
        <authorList>
            <person name="Gilroy R."/>
            <person name="Ravi A."/>
            <person name="Getino M."/>
            <person name="Pursley I."/>
            <person name="Horton D.L."/>
            <person name="Alikhan N.F."/>
            <person name="Baker D."/>
            <person name="Gharbi K."/>
            <person name="Hall N."/>
            <person name="Watson M."/>
            <person name="Adriaenssens E.M."/>
            <person name="Foster-Nyarko E."/>
            <person name="Jarju S."/>
            <person name="Secka A."/>
            <person name="Antonio M."/>
            <person name="Oren A."/>
            <person name="Chaudhuri R.R."/>
            <person name="La Ragione R."/>
            <person name="Hildebrand F."/>
            <person name="Pallen M.J."/>
        </authorList>
    </citation>
    <scope>NUCLEOTIDE SEQUENCE</scope>
    <source>
        <strain evidence="18">6019</strain>
    </source>
</reference>
<evidence type="ECO:0000256" key="15">
    <source>
        <dbReference type="PROSITE-ProRule" id="PRU01319"/>
    </source>
</evidence>
<dbReference type="Proteomes" id="UP000763505">
    <property type="component" value="Unassembled WGS sequence"/>
</dbReference>
<feature type="binding site" evidence="14 15">
    <location>
        <position position="73"/>
    </location>
    <ligand>
        <name>a divalent metal cation</name>
        <dbReference type="ChEBI" id="CHEBI:60240"/>
    </ligand>
</feature>
<evidence type="ECO:0000256" key="6">
    <source>
        <dbReference type="ARBA" id="ARBA00012180"/>
    </source>
</evidence>
<comment type="function">
    <text evidence="3 14 16">Endonuclease that specifically degrades the RNA of RNA-DNA hybrids.</text>
</comment>
<keyword evidence="10 14" id="KW-0479">Metal-binding</keyword>
<dbReference type="GO" id="GO:0006298">
    <property type="term" value="P:mismatch repair"/>
    <property type="evidence" value="ECO:0007669"/>
    <property type="project" value="TreeGrafter"/>
</dbReference>
<comment type="subcellular location">
    <subcellularLocation>
        <location evidence="4 14">Cytoplasm</location>
    </subcellularLocation>
</comment>
<dbReference type="EMBL" id="DYYI01000055">
    <property type="protein sequence ID" value="HJE19727.1"/>
    <property type="molecule type" value="Genomic_DNA"/>
</dbReference>
<comment type="similarity">
    <text evidence="5 14 16">Belongs to the RNase HII family.</text>
</comment>
<keyword evidence="13 14" id="KW-0464">Manganese</keyword>
<dbReference type="GO" id="GO:0004523">
    <property type="term" value="F:RNA-DNA hybrid ribonuclease activity"/>
    <property type="evidence" value="ECO:0007669"/>
    <property type="project" value="UniProtKB-UniRule"/>
</dbReference>
<evidence type="ECO:0000256" key="9">
    <source>
        <dbReference type="ARBA" id="ARBA00022722"/>
    </source>
</evidence>
<evidence type="ECO:0000256" key="16">
    <source>
        <dbReference type="RuleBase" id="RU003515"/>
    </source>
</evidence>
<dbReference type="NCBIfam" id="NF000594">
    <property type="entry name" value="PRK00015.1-1"/>
    <property type="match status" value="1"/>
</dbReference>
<dbReference type="InterPro" id="IPR012337">
    <property type="entry name" value="RNaseH-like_sf"/>
</dbReference>
<evidence type="ECO:0000256" key="10">
    <source>
        <dbReference type="ARBA" id="ARBA00022723"/>
    </source>
</evidence>
<dbReference type="HAMAP" id="MF_00052_B">
    <property type="entry name" value="RNase_HII_B"/>
    <property type="match status" value="1"/>
</dbReference>
<dbReference type="PANTHER" id="PTHR10954">
    <property type="entry name" value="RIBONUCLEASE H2 SUBUNIT A"/>
    <property type="match status" value="1"/>
</dbReference>
<dbReference type="Pfam" id="PF01351">
    <property type="entry name" value="RNase_HII"/>
    <property type="match status" value="1"/>
</dbReference>
<proteinExistence type="inferred from homology"/>
<evidence type="ECO:0000256" key="5">
    <source>
        <dbReference type="ARBA" id="ARBA00007383"/>
    </source>
</evidence>
<evidence type="ECO:0000313" key="18">
    <source>
        <dbReference type="EMBL" id="HJE19727.1"/>
    </source>
</evidence>
<evidence type="ECO:0000256" key="8">
    <source>
        <dbReference type="ARBA" id="ARBA00022490"/>
    </source>
</evidence>
<evidence type="ECO:0000256" key="4">
    <source>
        <dbReference type="ARBA" id="ARBA00004496"/>
    </source>
</evidence>
<dbReference type="InterPro" id="IPR036397">
    <property type="entry name" value="RNaseH_sf"/>
</dbReference>
<dbReference type="SUPFAM" id="SSF53098">
    <property type="entry name" value="Ribonuclease H-like"/>
    <property type="match status" value="1"/>
</dbReference>
<comment type="cofactor">
    <cofactor evidence="14 15">
        <name>Mn(2+)</name>
        <dbReference type="ChEBI" id="CHEBI:29035"/>
    </cofactor>
    <cofactor evidence="14 15">
        <name>Mg(2+)</name>
        <dbReference type="ChEBI" id="CHEBI:18420"/>
    </cofactor>
    <text evidence="14 15">Manganese or magnesium. Binds 1 divalent metal ion per monomer in the absence of substrate. May bind a second metal ion after substrate binding.</text>
</comment>
<dbReference type="GO" id="GO:0003723">
    <property type="term" value="F:RNA binding"/>
    <property type="evidence" value="ECO:0007669"/>
    <property type="project" value="UniProtKB-UniRule"/>
</dbReference>
<evidence type="ECO:0000256" key="2">
    <source>
        <dbReference type="ARBA" id="ARBA00001946"/>
    </source>
</evidence>
<dbReference type="InterPro" id="IPR022898">
    <property type="entry name" value="RNase_HII"/>
</dbReference>
<comment type="caution">
    <text evidence="18">The sequence shown here is derived from an EMBL/GenBank/DDBJ whole genome shotgun (WGS) entry which is preliminary data.</text>
</comment>
<evidence type="ECO:0000256" key="1">
    <source>
        <dbReference type="ARBA" id="ARBA00000077"/>
    </source>
</evidence>
<accession>A0A921DX17</accession>
<gene>
    <name evidence="14" type="primary">rnhB</name>
    <name evidence="18" type="ORF">K8V35_05185</name>
</gene>
<dbReference type="AlphaFoldDB" id="A0A921DX17"/>
<evidence type="ECO:0000256" key="3">
    <source>
        <dbReference type="ARBA" id="ARBA00004065"/>
    </source>
</evidence>